<dbReference type="Gene3D" id="3.40.50.2000">
    <property type="entry name" value="Glycogen Phosphorylase B"/>
    <property type="match status" value="1"/>
</dbReference>
<dbReference type="OrthoDB" id="9769600at2"/>
<keyword evidence="2" id="KW-1185">Reference proteome</keyword>
<accession>A0A2T5BE86</accession>
<dbReference type="RefSeq" id="WP_108001606.1">
    <property type="nucleotide sequence ID" value="NZ_JBHEEX010000001.1"/>
</dbReference>
<evidence type="ECO:0000313" key="2">
    <source>
        <dbReference type="Proteomes" id="UP000241247"/>
    </source>
</evidence>
<protein>
    <submittedName>
        <fullName evidence="1">Glycosyl transferase family 1</fullName>
    </submittedName>
</protein>
<proteinExistence type="predicted"/>
<dbReference type="AlphaFoldDB" id="A0A2T5BE86"/>
<sequence>MLYIGDGTSRRIPGSDRDCLLCFSHLRWRFVFQRPQHLMTLAARQYRVLYIEEPIYEPNAEAGLRAELDTSGVEILTPVLPLGLSEDEAVREQAKLTRRLLGALGGRVRVCWYYTPMAYEFSDMVVADIRVYDCMDELSAFKGAPRRLSDNERRLLAAADLVFTGGQSLFQAKRRLHPAVHAFPSSVDQRHFRKARRTDLSDPSPQACLERPRVGFFGVIDERMDLELVEAAARLRPDFEFVLVGPVTKISEASLPRLANLHWLGRQEYRDLPDFVSGWDVAFMPFALNRSTRFISPTKTPEFLAAGVPVVSTPVPDVVRPYGELGLVRIAHSPESLVTAVEACLNEPRQAWLRKVDDFLAGMSWEKTWAQMHKLVLSAPSALEEDRSSAIAASGRAGHA</sequence>
<dbReference type="PANTHER" id="PTHR12526:SF630">
    <property type="entry name" value="GLYCOSYLTRANSFERASE"/>
    <property type="match status" value="1"/>
</dbReference>
<organism evidence="1 2">
    <name type="scientific">Mycoplana dimorpha</name>
    <dbReference type="NCBI Taxonomy" id="28320"/>
    <lineage>
        <taxon>Bacteria</taxon>
        <taxon>Pseudomonadati</taxon>
        <taxon>Pseudomonadota</taxon>
        <taxon>Alphaproteobacteria</taxon>
        <taxon>Hyphomicrobiales</taxon>
        <taxon>Rhizobiaceae</taxon>
        <taxon>Mycoplana</taxon>
    </lineage>
</organism>
<gene>
    <name evidence="1" type="ORF">C7449_102185</name>
</gene>
<dbReference type="SUPFAM" id="SSF53756">
    <property type="entry name" value="UDP-Glycosyltransferase/glycogen phosphorylase"/>
    <property type="match status" value="1"/>
</dbReference>
<reference evidence="1 2" key="1">
    <citation type="submission" date="2018-04" db="EMBL/GenBank/DDBJ databases">
        <title>Genomic Encyclopedia of Type Strains, Phase IV (KMG-IV): sequencing the most valuable type-strain genomes for metagenomic binning, comparative biology and taxonomic classification.</title>
        <authorList>
            <person name="Goeker M."/>
        </authorList>
    </citation>
    <scope>NUCLEOTIDE SEQUENCE [LARGE SCALE GENOMIC DNA]</scope>
    <source>
        <strain evidence="1 2">DSM 7138</strain>
    </source>
</reference>
<dbReference type="Proteomes" id="UP000241247">
    <property type="component" value="Unassembled WGS sequence"/>
</dbReference>
<evidence type="ECO:0000313" key="1">
    <source>
        <dbReference type="EMBL" id="PTM97315.1"/>
    </source>
</evidence>
<name>A0A2T5BE86_MYCDI</name>
<dbReference type="EMBL" id="PZZZ01000002">
    <property type="protein sequence ID" value="PTM97315.1"/>
    <property type="molecule type" value="Genomic_DNA"/>
</dbReference>
<dbReference type="GO" id="GO:0016740">
    <property type="term" value="F:transferase activity"/>
    <property type="evidence" value="ECO:0007669"/>
    <property type="project" value="UniProtKB-KW"/>
</dbReference>
<comment type="caution">
    <text evidence="1">The sequence shown here is derived from an EMBL/GenBank/DDBJ whole genome shotgun (WGS) entry which is preliminary data.</text>
</comment>
<keyword evidence="1" id="KW-0808">Transferase</keyword>
<dbReference type="PANTHER" id="PTHR12526">
    <property type="entry name" value="GLYCOSYLTRANSFERASE"/>
    <property type="match status" value="1"/>
</dbReference>
<dbReference type="Pfam" id="PF13692">
    <property type="entry name" value="Glyco_trans_1_4"/>
    <property type="match status" value="1"/>
</dbReference>